<keyword evidence="2" id="KW-0472">Membrane</keyword>
<feature type="region of interest" description="Disordered" evidence="1">
    <location>
        <begin position="179"/>
        <end position="205"/>
    </location>
</feature>
<organism evidence="3 4">
    <name type="scientific">Streptomyces boncukensis</name>
    <dbReference type="NCBI Taxonomy" id="2711219"/>
    <lineage>
        <taxon>Bacteria</taxon>
        <taxon>Bacillati</taxon>
        <taxon>Actinomycetota</taxon>
        <taxon>Actinomycetes</taxon>
        <taxon>Kitasatosporales</taxon>
        <taxon>Streptomycetaceae</taxon>
        <taxon>Streptomyces</taxon>
    </lineage>
</organism>
<name>A0A6G4WSX2_9ACTN</name>
<feature type="transmembrane region" description="Helical" evidence="2">
    <location>
        <begin position="28"/>
        <end position="49"/>
    </location>
</feature>
<gene>
    <name evidence="3" type="ORF">G5C65_05030</name>
</gene>
<dbReference type="EMBL" id="JAAKZZ010000029">
    <property type="protein sequence ID" value="NGO67727.1"/>
    <property type="molecule type" value="Genomic_DNA"/>
</dbReference>
<evidence type="ECO:0000256" key="1">
    <source>
        <dbReference type="SAM" id="MobiDB-lite"/>
    </source>
</evidence>
<evidence type="ECO:0000256" key="2">
    <source>
        <dbReference type="SAM" id="Phobius"/>
    </source>
</evidence>
<proteinExistence type="predicted"/>
<dbReference type="InterPro" id="IPR043857">
    <property type="entry name" value="DUF5819"/>
</dbReference>
<sequence>MEPGNQPPDELAPRGVPLTGVRRKALRAFALGAVGLALAHACMLLLYVASDFPLSKGRSQQVQSWMRPLFPQDWSVFAPDPLRYTVHLEVRTNPGGTPGPWIDLTAQDNAAYRHQPLPSKEDQQVLRKALSRYRAGRPEAGTAAQRTVGGRYLRNLVLARLRDRGTDPGSGINMRVRTTRIPAPDGTGRTAPPRYQSLGHWRVPS</sequence>
<keyword evidence="2" id="KW-1133">Transmembrane helix</keyword>
<dbReference type="Pfam" id="PF19136">
    <property type="entry name" value="DUF5819"/>
    <property type="match status" value="1"/>
</dbReference>
<keyword evidence="2" id="KW-0812">Transmembrane</keyword>
<protein>
    <submittedName>
        <fullName evidence="3">Uncharacterized protein</fullName>
    </submittedName>
</protein>
<dbReference type="AlphaFoldDB" id="A0A6G4WSX2"/>
<reference evidence="3 4" key="1">
    <citation type="submission" date="2020-02" db="EMBL/GenBank/DDBJ databases">
        <title>Whole-genome analyses of novel actinobacteria.</title>
        <authorList>
            <person name="Sahin N."/>
            <person name="Tatar D."/>
        </authorList>
    </citation>
    <scope>NUCLEOTIDE SEQUENCE [LARGE SCALE GENOMIC DNA]</scope>
    <source>
        <strain evidence="3 4">SB3404</strain>
    </source>
</reference>
<dbReference type="RefSeq" id="WP_165297385.1">
    <property type="nucleotide sequence ID" value="NZ_JAAKZZ010000029.1"/>
</dbReference>
<comment type="caution">
    <text evidence="3">The sequence shown here is derived from an EMBL/GenBank/DDBJ whole genome shotgun (WGS) entry which is preliminary data.</text>
</comment>
<evidence type="ECO:0000313" key="3">
    <source>
        <dbReference type="EMBL" id="NGO67727.1"/>
    </source>
</evidence>
<evidence type="ECO:0000313" key="4">
    <source>
        <dbReference type="Proteomes" id="UP000477722"/>
    </source>
</evidence>
<dbReference type="Proteomes" id="UP000477722">
    <property type="component" value="Unassembled WGS sequence"/>
</dbReference>
<keyword evidence="4" id="KW-1185">Reference proteome</keyword>
<accession>A0A6G4WSX2</accession>